<keyword evidence="5" id="KW-0067">ATP-binding</keyword>
<keyword evidence="3" id="KW-0677">Repeat</keyword>
<dbReference type="Gene3D" id="1.10.533.10">
    <property type="entry name" value="Death Domain, Fas"/>
    <property type="match status" value="1"/>
</dbReference>
<evidence type="ECO:0000259" key="8">
    <source>
        <dbReference type="PROSITE" id="PS50837"/>
    </source>
</evidence>
<dbReference type="InterPro" id="IPR027417">
    <property type="entry name" value="P-loop_NTPase"/>
</dbReference>
<dbReference type="InterPro" id="IPR001611">
    <property type="entry name" value="Leu-rich_rpt"/>
</dbReference>
<dbReference type="GO" id="GO:0005829">
    <property type="term" value="C:cytosol"/>
    <property type="evidence" value="ECO:0007669"/>
    <property type="project" value="UniProtKB-ARBA"/>
</dbReference>
<dbReference type="InterPro" id="IPR004020">
    <property type="entry name" value="DAPIN"/>
</dbReference>
<feature type="domain" description="Pyrin" evidence="7">
    <location>
        <begin position="1"/>
        <end position="94"/>
    </location>
</feature>
<dbReference type="Pfam" id="PF17779">
    <property type="entry name" value="WHD_NOD2"/>
    <property type="match status" value="1"/>
</dbReference>
<feature type="domain" description="NACHT" evidence="8">
    <location>
        <begin position="198"/>
        <end position="398"/>
    </location>
</feature>
<comment type="similarity">
    <text evidence="1">Belongs to the NLRP family.</text>
</comment>
<keyword evidence="9" id="KW-1185">Reference proteome</keyword>
<evidence type="ECO:0000256" key="4">
    <source>
        <dbReference type="ARBA" id="ARBA00022741"/>
    </source>
</evidence>
<dbReference type="SUPFAM" id="SSF52540">
    <property type="entry name" value="P-loop containing nucleoside triphosphate hydrolases"/>
    <property type="match status" value="1"/>
</dbReference>
<dbReference type="GO" id="GO:0050727">
    <property type="term" value="P:regulation of inflammatory response"/>
    <property type="evidence" value="ECO:0007669"/>
    <property type="project" value="TreeGrafter"/>
</dbReference>
<dbReference type="PANTHER" id="PTHR45690:SF14">
    <property type="entry name" value="NACHT, LRR AND PYD DOMAINS-CONTAINING PROTEIN 2"/>
    <property type="match status" value="1"/>
</dbReference>
<dbReference type="AlphaFoldDB" id="A0A3Q7RFY0"/>
<evidence type="ECO:0000313" key="9">
    <source>
        <dbReference type="Proteomes" id="UP001652641"/>
    </source>
</evidence>
<dbReference type="GO" id="GO:1901223">
    <property type="term" value="P:negative regulation of non-canonical NF-kappaB signal transduction"/>
    <property type="evidence" value="ECO:0007669"/>
    <property type="project" value="UniProtKB-ARBA"/>
</dbReference>
<dbReference type="CTD" id="55655"/>
<dbReference type="InterPro" id="IPR050637">
    <property type="entry name" value="NLRP_innate_immun_reg"/>
</dbReference>
<dbReference type="InterPro" id="IPR041075">
    <property type="entry name" value="NOD1/2_WH"/>
</dbReference>
<dbReference type="GeneID" id="112909384"/>
<dbReference type="SMART" id="SM01289">
    <property type="entry name" value="PYRIN"/>
    <property type="match status" value="1"/>
</dbReference>
<evidence type="ECO:0000256" key="2">
    <source>
        <dbReference type="ARBA" id="ARBA00022614"/>
    </source>
</evidence>
<proteinExistence type="inferred from homology"/>
<evidence type="ECO:0000259" key="7">
    <source>
        <dbReference type="PROSITE" id="PS50824"/>
    </source>
</evidence>
<dbReference type="SUPFAM" id="SSF52047">
    <property type="entry name" value="RNI-like"/>
    <property type="match status" value="1"/>
</dbReference>
<dbReference type="CDD" id="cd08320">
    <property type="entry name" value="Pyrin_NALPs"/>
    <property type="match status" value="1"/>
</dbReference>
<keyword evidence="4" id="KW-0547">Nucleotide-binding</keyword>
<dbReference type="GO" id="GO:0032651">
    <property type="term" value="P:regulation of interleukin-1 beta production"/>
    <property type="evidence" value="ECO:0007669"/>
    <property type="project" value="UniProtKB-ARBA"/>
</dbReference>
<dbReference type="Pfam" id="PF05729">
    <property type="entry name" value="NACHT"/>
    <property type="match status" value="1"/>
</dbReference>
<evidence type="ECO:0000256" key="6">
    <source>
        <dbReference type="SAM" id="MobiDB-lite"/>
    </source>
</evidence>
<evidence type="ECO:0000256" key="5">
    <source>
        <dbReference type="ARBA" id="ARBA00022840"/>
    </source>
</evidence>
<feature type="compositionally biased region" description="Basic and acidic residues" evidence="6">
    <location>
        <begin position="132"/>
        <end position="142"/>
    </location>
</feature>
<dbReference type="Gene3D" id="3.40.50.300">
    <property type="entry name" value="P-loop containing nucleotide triphosphate hydrolases"/>
    <property type="match status" value="1"/>
</dbReference>
<feature type="region of interest" description="Disordered" evidence="6">
    <location>
        <begin position="1046"/>
        <end position="1066"/>
    </location>
</feature>
<dbReference type="SMART" id="SM00368">
    <property type="entry name" value="LRR_RI"/>
    <property type="match status" value="8"/>
</dbReference>
<evidence type="ECO:0000256" key="1">
    <source>
        <dbReference type="ARBA" id="ARBA00008665"/>
    </source>
</evidence>
<dbReference type="InterPro" id="IPR011029">
    <property type="entry name" value="DEATH-like_dom_sf"/>
</dbReference>
<organism evidence="9 10">
    <name type="scientific">Vulpes vulpes</name>
    <name type="common">Red fox</name>
    <dbReference type="NCBI Taxonomy" id="9627"/>
    <lineage>
        <taxon>Eukaryota</taxon>
        <taxon>Metazoa</taxon>
        <taxon>Chordata</taxon>
        <taxon>Craniata</taxon>
        <taxon>Vertebrata</taxon>
        <taxon>Euteleostomi</taxon>
        <taxon>Mammalia</taxon>
        <taxon>Eutheria</taxon>
        <taxon>Laurasiatheria</taxon>
        <taxon>Carnivora</taxon>
        <taxon>Caniformia</taxon>
        <taxon>Canidae</taxon>
        <taxon>Vulpes</taxon>
    </lineage>
</organism>
<keyword evidence="2" id="KW-0433">Leucine-rich repeat</keyword>
<name>A0A3Q7RFY0_VULVU</name>
<dbReference type="GO" id="GO:0005524">
    <property type="term" value="F:ATP binding"/>
    <property type="evidence" value="ECO:0007669"/>
    <property type="project" value="UniProtKB-KW"/>
</dbReference>
<evidence type="ECO:0000313" key="10">
    <source>
        <dbReference type="RefSeq" id="XP_025841076.2"/>
    </source>
</evidence>
<dbReference type="Pfam" id="PF13516">
    <property type="entry name" value="LRR_6"/>
    <property type="match status" value="4"/>
</dbReference>
<feature type="region of interest" description="Disordered" evidence="6">
    <location>
        <begin position="96"/>
        <end position="142"/>
    </location>
</feature>
<evidence type="ECO:0000256" key="3">
    <source>
        <dbReference type="ARBA" id="ARBA00022737"/>
    </source>
</evidence>
<dbReference type="InterPro" id="IPR032675">
    <property type="entry name" value="LRR_dom_sf"/>
</dbReference>
<dbReference type="PROSITE" id="PS50824">
    <property type="entry name" value="DAPIN"/>
    <property type="match status" value="1"/>
</dbReference>
<dbReference type="STRING" id="9627.ENSVVUP00000010371"/>
<reference evidence="9" key="2">
    <citation type="submission" date="2025-05" db="UniProtKB">
        <authorList>
            <consortium name="RefSeq"/>
        </authorList>
    </citation>
    <scope>NUCLEOTIDE SEQUENCE [LARGE SCALE GENOMIC DNA]</scope>
</reference>
<reference key="1">
    <citation type="submission" date="2019-01" db="UniProtKB">
        <authorList>
            <consortium name="RefSeq"/>
        </authorList>
    </citation>
    <scope>IDENTIFICATION</scope>
</reference>
<protein>
    <submittedName>
        <fullName evidence="10">NACHT, LRR and PYD domains-containing protein 2</fullName>
    </submittedName>
</protein>
<dbReference type="InterPro" id="IPR041267">
    <property type="entry name" value="NLRP_HD2"/>
</dbReference>
<accession>A0A3Q7RFY0</accession>
<dbReference type="Pfam" id="PF02758">
    <property type="entry name" value="PYRIN"/>
    <property type="match status" value="1"/>
</dbReference>
<dbReference type="Gene3D" id="3.80.10.10">
    <property type="entry name" value="Ribonuclease Inhibitor"/>
    <property type="match status" value="1"/>
</dbReference>
<dbReference type="RefSeq" id="XP_025841076.2">
    <property type="nucleotide sequence ID" value="XM_025985291.2"/>
</dbReference>
<gene>
    <name evidence="10" type="primary">NLRP2</name>
</gene>
<dbReference type="Pfam" id="PF17776">
    <property type="entry name" value="NLRC4_HD2"/>
    <property type="match status" value="1"/>
</dbReference>
<dbReference type="InterPro" id="IPR003593">
    <property type="entry name" value="AAA+_ATPase"/>
</dbReference>
<sequence length="1066" mass="119591">MEPSAQLGFNLQPLLEQFDQDELSQFKSLLRPLSLQDELQHIPATEVEEANGKQLAEILINHCPSHWVEMVTIQIFDKMNRTDLSERAKDELRGITRTTEPKCANLEEPPEHVEEKDSALTQVQEEDVTNPEEAKEGLKGEKTGKQDKYISILKEKVQQMWKKNFGPGASENIHTVTQRYETLIPFCNPKMLAGPFPHTVVLHGPAGVGKTTLAKKCMLDWTEDSLAQTCPTAFYLSCKVLSRKGMCSFIELLAQSAPDLQDALAQVLTQAQKLLFVIDAFEELRVPSGVGALVHDLCVDWKTQRPASTLLGSLLKRKLLPTATLLVTTRPEALRELRLMVEQPLFVEIEGLSECDRKAYFLRHFGEEAQALRAFHLMKSNATLFQMAAAPTVCWMVCTCLKLQMDEGEDPGPTCQTTTSLLLRFLCSQFAPVRGSCLGLHLRSTLHALCLLATEGVWTQTSVFDGHDLLRLGVHESDLHPFLNRNILQKSRDCEGCYCFLHLSVQQFLAAALYILGSQDHQDLPVGSPGWDIGNVQRLLSKEEGLKNPYLAPVGHFLFGLTNEKRARELGMTFGCLVSTKVKQELLECRVGSPENKPFSSVTDTKETLHCLYESQEEQLVKEAMVQVTEVSLLFKDTSDIMHASFCLKHCESLQKMWLQIEKGMFLENDAVSESEDQADRSQNDQHVLPFWIDFCSMFDSNKNLIFLDISQSFLSASSVRILCEKIASATHNLQKVVLKNIFPADAYRNFCIAFGGHETLTHLTLQGNDQNDMLPILCEILRHPKCNLQYLRLVSCSATTQQWAHLSSSLKINQSLTCLNLTANELPDESAKLLCTTLRHPKCFLQRLSLENCQLTEACCKELSSALIVNQRLTHLSLAKNTLGDDGVKLLCEGLSYPDCQLQMLVLWYCSITSGGCNHLSTLLQQNSNLTHLDLGLNHIGITGLKFLCEALKNPMCNLKCLWLWGCAITPFSSEILSSALGRNQSLVTLDLGQNSLGYSGIKMLCDTLKLHCSSLRTLRLKIDESDPRIQKLLKEIKEYDPQLTIESDDQDPTNNRPSSHDFIF</sequence>
<dbReference type="Proteomes" id="UP001652641">
    <property type="component" value="Chromosome 1"/>
</dbReference>
<feature type="compositionally biased region" description="Basic and acidic residues" evidence="6">
    <location>
        <begin position="109"/>
        <end position="118"/>
    </location>
</feature>
<dbReference type="SUPFAM" id="SSF47986">
    <property type="entry name" value="DEATH domain"/>
    <property type="match status" value="1"/>
</dbReference>
<dbReference type="KEGG" id="vvp:112909384"/>
<dbReference type="SMART" id="SM00382">
    <property type="entry name" value="AAA"/>
    <property type="match status" value="1"/>
</dbReference>
<dbReference type="PANTHER" id="PTHR45690">
    <property type="entry name" value="NACHT, LRR AND PYD DOMAINS-CONTAINING PROTEIN 12"/>
    <property type="match status" value="1"/>
</dbReference>
<dbReference type="GO" id="GO:0002376">
    <property type="term" value="P:immune system process"/>
    <property type="evidence" value="ECO:0007669"/>
    <property type="project" value="UniProtKB-KW"/>
</dbReference>
<reference evidence="10" key="3">
    <citation type="submission" date="2025-08" db="UniProtKB">
        <authorList>
            <consortium name="RefSeq"/>
        </authorList>
    </citation>
    <scope>IDENTIFICATION</scope>
    <source>
        <tissue evidence="10">Cell line</tissue>
    </source>
</reference>
<dbReference type="InterPro" id="IPR007111">
    <property type="entry name" value="NACHT_NTPase"/>
</dbReference>
<dbReference type="PROSITE" id="PS51450">
    <property type="entry name" value="LRR"/>
    <property type="match status" value="1"/>
</dbReference>
<dbReference type="PROSITE" id="PS50837">
    <property type="entry name" value="NACHT"/>
    <property type="match status" value="1"/>
</dbReference>